<dbReference type="Proteomes" id="UP000176562">
    <property type="component" value="Chromosome"/>
</dbReference>
<dbReference type="InterPro" id="IPR003959">
    <property type="entry name" value="ATPase_AAA_core"/>
</dbReference>
<evidence type="ECO:0000313" key="2">
    <source>
        <dbReference type="EMBL" id="AOZ68917.1"/>
    </source>
</evidence>
<dbReference type="SMART" id="SM00382">
    <property type="entry name" value="AAA"/>
    <property type="match status" value="1"/>
</dbReference>
<dbReference type="STRING" id="1850250.LPB142_05950"/>
<gene>
    <name evidence="2" type="ORF">LPB142_05950</name>
</gene>
<dbReference type="KEGG" id="rhp:LPB142_05950"/>
<dbReference type="InterPro" id="IPR003593">
    <property type="entry name" value="AAA+_ATPase"/>
</dbReference>
<keyword evidence="3" id="KW-1185">Reference proteome</keyword>
<dbReference type="Pfam" id="PF13304">
    <property type="entry name" value="AAA_21"/>
    <property type="match status" value="1"/>
</dbReference>
<dbReference type="SUPFAM" id="SSF52540">
    <property type="entry name" value="P-loop containing nucleoside triphosphate hydrolases"/>
    <property type="match status" value="1"/>
</dbReference>
<dbReference type="GO" id="GO:0005524">
    <property type="term" value="F:ATP binding"/>
    <property type="evidence" value="ECO:0007669"/>
    <property type="project" value="InterPro"/>
</dbReference>
<reference evidence="2 3" key="1">
    <citation type="submission" date="2016-10" db="EMBL/GenBank/DDBJ databases">
        <title>Rhodobacter sp. LPB0142, isolated from sea water.</title>
        <authorList>
            <person name="Kim E."/>
            <person name="Yi H."/>
        </authorList>
    </citation>
    <scope>NUCLEOTIDE SEQUENCE [LARGE SCALE GENOMIC DNA]</scope>
    <source>
        <strain evidence="2 3">LPB0142</strain>
    </source>
</reference>
<evidence type="ECO:0000313" key="3">
    <source>
        <dbReference type="Proteomes" id="UP000176562"/>
    </source>
</evidence>
<protein>
    <recommendedName>
        <fullName evidence="1">AAA+ ATPase domain-containing protein</fullName>
    </recommendedName>
</protein>
<organism evidence="2 3">
    <name type="scientific">Rhodobacter xanthinilyticus</name>
    <dbReference type="NCBI Taxonomy" id="1850250"/>
    <lineage>
        <taxon>Bacteria</taxon>
        <taxon>Pseudomonadati</taxon>
        <taxon>Pseudomonadota</taxon>
        <taxon>Alphaproteobacteria</taxon>
        <taxon>Rhodobacterales</taxon>
        <taxon>Rhodobacter group</taxon>
        <taxon>Rhodobacter</taxon>
    </lineage>
</organism>
<evidence type="ECO:0000259" key="1">
    <source>
        <dbReference type="SMART" id="SM00382"/>
    </source>
</evidence>
<dbReference type="EMBL" id="CP017781">
    <property type="protein sequence ID" value="AOZ68917.1"/>
    <property type="molecule type" value="Genomic_DNA"/>
</dbReference>
<dbReference type="RefSeq" id="WP_071165809.1">
    <property type="nucleotide sequence ID" value="NZ_CP017781.1"/>
</dbReference>
<dbReference type="InterPro" id="IPR027417">
    <property type="entry name" value="P-loop_NTPase"/>
</dbReference>
<dbReference type="Gene3D" id="3.40.50.300">
    <property type="entry name" value="P-loop containing nucleotide triphosphate hydrolases"/>
    <property type="match status" value="1"/>
</dbReference>
<sequence>MSYLYTETDEKNANWFNHDNTRQSLTGIELAQGRMRGLTPFQLEITYPILAIAGNNGTGKSTLLALAACAFHAGRGGFRLAARKTPYYTFRDFFVQAEGEVGPEGVEIAYAIRHDSWRGVAPGVARQVRKKPKGGKWNNYDSRVDRTVVYFGVQRVVPYFERSAHVSYRGRFTPGRIAPEIRARIAGIAGRIIGKTYAEFESFEHRTYALPKVKVGGQGYSGFNMGAGESAIFEILTALFAAGPGCLLVIDELELGLHERAQARLIEELKVLCLERKCQIICTTHAHAILAALPPEGRVFVDNVAGRTLLYPGISADYACGKMGRAEAQELDIFVEDEVSAAILRAAFDKELRERVRLIVVGSHSSLKRVMAARYLEGRGACLCVLDGEQRAKHEAARTAIADHCDGKHQLAAEKAKIRDWAGERLIYQPGNGWPEKWLFETAETCDLVGWKASPAPRWGVDDAELAGMFERALAAGKHNEFYTLAQELGLPEAQVRSDLIAALRETLPEDFNTLAAAVRGRLG</sequence>
<dbReference type="AlphaFoldDB" id="A0A1D9MAP7"/>
<proteinExistence type="predicted"/>
<dbReference type="PANTHER" id="PTHR43581">
    <property type="entry name" value="ATP/GTP PHOSPHATASE"/>
    <property type="match status" value="1"/>
</dbReference>
<accession>A0A1D9MAP7</accession>
<name>A0A1D9MAP7_9RHOB</name>
<dbReference type="PANTHER" id="PTHR43581:SF2">
    <property type="entry name" value="EXCINUCLEASE ATPASE SUBUNIT"/>
    <property type="match status" value="1"/>
</dbReference>
<dbReference type="GO" id="GO:0016887">
    <property type="term" value="F:ATP hydrolysis activity"/>
    <property type="evidence" value="ECO:0007669"/>
    <property type="project" value="InterPro"/>
</dbReference>
<feature type="domain" description="AAA+ ATPase" evidence="1">
    <location>
        <begin position="46"/>
        <end position="305"/>
    </location>
</feature>
<dbReference type="InterPro" id="IPR051396">
    <property type="entry name" value="Bact_Antivir_Def_Nuclease"/>
</dbReference>